<dbReference type="GO" id="GO:0005634">
    <property type="term" value="C:nucleus"/>
    <property type="evidence" value="ECO:0007669"/>
    <property type="project" value="TreeGrafter"/>
</dbReference>
<evidence type="ECO:0000259" key="5">
    <source>
        <dbReference type="PROSITE" id="PS50102"/>
    </source>
</evidence>
<dbReference type="Pfam" id="PF00076">
    <property type="entry name" value="RRM_1"/>
    <property type="match status" value="1"/>
</dbReference>
<dbReference type="Proteomes" id="UP000308365">
    <property type="component" value="Unassembled WGS sequence"/>
</dbReference>
<dbReference type="GO" id="GO:0000288">
    <property type="term" value="P:nuclear-transcribed mRNA catabolic process, deadenylation-dependent decay"/>
    <property type="evidence" value="ECO:0007669"/>
    <property type="project" value="TreeGrafter"/>
</dbReference>
<evidence type="ECO:0000256" key="4">
    <source>
        <dbReference type="PROSITE-ProRule" id="PRU00176"/>
    </source>
</evidence>
<sequence>MKLKLWAMEQAQGPEGEKEDAGALLAGQLLSPEPDTPMEKVEADHRSNYMGNADYGGTAQELEAYFNHCGEILQVAILCNKLSQHPKGYACIKFATNSSAQATVEPNKSVFQGQEPAPNCRESNSLHWSNHLFSSNPENLHNKTCSHQWPCTASKIKLKHIDVEASCIYPGPGTTGHHQERRQQPIFKGSLRETASAFTKENVILLSLMECGTNTFFKKMTGLVGVFLPLQNGSLDDKA</sequence>
<gene>
    <name evidence="6" type="ORF">EI555_020338</name>
</gene>
<dbReference type="PANTHER" id="PTHR23236:SF27">
    <property type="entry name" value="EMBRYONIC POLYADENYLATE-BINDING PROTEIN 2"/>
    <property type="match status" value="1"/>
</dbReference>
<dbReference type="SMART" id="SM00360">
    <property type="entry name" value="RRM"/>
    <property type="match status" value="1"/>
</dbReference>
<reference evidence="7" key="1">
    <citation type="journal article" date="2019" name="IScience">
        <title>Narwhal Genome Reveals Long-Term Low Genetic Diversity despite Current Large Abundance Size.</title>
        <authorList>
            <person name="Westbury M.V."/>
            <person name="Petersen B."/>
            <person name="Garde E."/>
            <person name="Heide-Jorgensen M.P."/>
            <person name="Lorenzen E.D."/>
        </authorList>
    </citation>
    <scope>NUCLEOTIDE SEQUENCE [LARGE SCALE GENOMIC DNA]</scope>
</reference>
<evidence type="ECO:0000256" key="3">
    <source>
        <dbReference type="ARBA" id="ARBA00022884"/>
    </source>
</evidence>
<dbReference type="PANTHER" id="PTHR23236">
    <property type="entry name" value="EUKARYOTIC TRANSLATION INITIATION FACTOR 4B/4H"/>
    <property type="match status" value="1"/>
</dbReference>
<dbReference type="GO" id="GO:0008143">
    <property type="term" value="F:poly(A) binding"/>
    <property type="evidence" value="ECO:0007669"/>
    <property type="project" value="TreeGrafter"/>
</dbReference>
<keyword evidence="3 4" id="KW-0694">RNA-binding</keyword>
<comment type="subcellular location">
    <subcellularLocation>
        <location evidence="1">Cytoplasm</location>
    </subcellularLocation>
</comment>
<dbReference type="EMBL" id="RWIC01001637">
    <property type="protein sequence ID" value="TKC35048.1"/>
    <property type="molecule type" value="Genomic_DNA"/>
</dbReference>
<evidence type="ECO:0000313" key="7">
    <source>
        <dbReference type="Proteomes" id="UP000308365"/>
    </source>
</evidence>
<keyword evidence="2" id="KW-0963">Cytoplasm</keyword>
<evidence type="ECO:0000313" key="6">
    <source>
        <dbReference type="EMBL" id="TKC35048.1"/>
    </source>
</evidence>
<feature type="domain" description="RRM" evidence="5">
    <location>
        <begin position="46"/>
        <end position="115"/>
    </location>
</feature>
<dbReference type="AlphaFoldDB" id="A0A4U1EG29"/>
<evidence type="ECO:0000256" key="2">
    <source>
        <dbReference type="ARBA" id="ARBA00022490"/>
    </source>
</evidence>
<dbReference type="InterPro" id="IPR000504">
    <property type="entry name" value="RRM_dom"/>
</dbReference>
<dbReference type="InterPro" id="IPR035979">
    <property type="entry name" value="RBD_domain_sf"/>
</dbReference>
<dbReference type="SUPFAM" id="SSF54928">
    <property type="entry name" value="RNA-binding domain, RBD"/>
    <property type="match status" value="1"/>
</dbReference>
<proteinExistence type="predicted"/>
<comment type="caution">
    <text evidence="6">The sequence shown here is derived from an EMBL/GenBank/DDBJ whole genome shotgun (WGS) entry which is preliminary data.</text>
</comment>
<dbReference type="InterPro" id="IPR012677">
    <property type="entry name" value="Nucleotide-bd_a/b_plait_sf"/>
</dbReference>
<protein>
    <recommendedName>
        <fullName evidence="5">RRM domain-containing protein</fullName>
    </recommendedName>
</protein>
<evidence type="ECO:0000256" key="1">
    <source>
        <dbReference type="ARBA" id="ARBA00004496"/>
    </source>
</evidence>
<accession>A0A4U1EG29</accession>
<organism evidence="6 7">
    <name type="scientific">Monodon monoceros</name>
    <name type="common">Narwhal</name>
    <name type="synonym">Ceratodon monodon</name>
    <dbReference type="NCBI Taxonomy" id="40151"/>
    <lineage>
        <taxon>Eukaryota</taxon>
        <taxon>Metazoa</taxon>
        <taxon>Chordata</taxon>
        <taxon>Craniata</taxon>
        <taxon>Vertebrata</taxon>
        <taxon>Euteleostomi</taxon>
        <taxon>Mammalia</taxon>
        <taxon>Eutheria</taxon>
        <taxon>Laurasiatheria</taxon>
        <taxon>Artiodactyla</taxon>
        <taxon>Whippomorpha</taxon>
        <taxon>Cetacea</taxon>
        <taxon>Odontoceti</taxon>
        <taxon>Monodontidae</taxon>
        <taxon>Monodon</taxon>
    </lineage>
</organism>
<dbReference type="PROSITE" id="PS50102">
    <property type="entry name" value="RRM"/>
    <property type="match status" value="1"/>
</dbReference>
<dbReference type="Gene3D" id="3.30.70.330">
    <property type="match status" value="1"/>
</dbReference>
<name>A0A4U1EG29_MONMO</name>
<dbReference type="GO" id="GO:0005737">
    <property type="term" value="C:cytoplasm"/>
    <property type="evidence" value="ECO:0007669"/>
    <property type="project" value="UniProtKB-SubCell"/>
</dbReference>